<gene>
    <name evidence="2" type="ORF">CXQ85_004883</name>
</gene>
<dbReference type="Proteomes" id="UP000244309">
    <property type="component" value="Unassembled WGS sequence"/>
</dbReference>
<protein>
    <submittedName>
        <fullName evidence="2">Uncharacterized protein</fullName>
    </submittedName>
</protein>
<dbReference type="EMBL" id="PKFO01000006">
    <property type="protein sequence ID" value="PVH22213.1"/>
    <property type="molecule type" value="Genomic_DNA"/>
</dbReference>
<name>A0A2V1AXX3_9ASCO</name>
<dbReference type="GeneID" id="37010213"/>
<dbReference type="VEuPathDB" id="FungiDB:CXQ85_004883"/>
<evidence type="ECO:0000313" key="2">
    <source>
        <dbReference type="EMBL" id="PVH22213.1"/>
    </source>
</evidence>
<keyword evidence="3" id="KW-1185">Reference proteome</keyword>
<dbReference type="AlphaFoldDB" id="A0A2V1AXX3"/>
<organism evidence="2 3">
    <name type="scientific">Candidozyma haemuli</name>
    <dbReference type="NCBI Taxonomy" id="45357"/>
    <lineage>
        <taxon>Eukaryota</taxon>
        <taxon>Fungi</taxon>
        <taxon>Dikarya</taxon>
        <taxon>Ascomycota</taxon>
        <taxon>Saccharomycotina</taxon>
        <taxon>Pichiomycetes</taxon>
        <taxon>Metschnikowiaceae</taxon>
        <taxon>Candidozyma</taxon>
    </lineage>
</organism>
<evidence type="ECO:0000256" key="1">
    <source>
        <dbReference type="SAM" id="MobiDB-lite"/>
    </source>
</evidence>
<sequence length="121" mass="13811">MLFGQSRKGSVQQRGESKSKEDEIKPGWRLTASFHDSSFGSCLSASVQRVQLLTGLHRVHKQTTTNALKTKANKVKMGWHEIQSPLSMIQYLFGAKQAWFHFYSFSSDNTKNHHTQPPNFE</sequence>
<comment type="caution">
    <text evidence="2">The sequence shown here is derived from an EMBL/GenBank/DDBJ whole genome shotgun (WGS) entry which is preliminary data.</text>
</comment>
<feature type="compositionally biased region" description="Basic and acidic residues" evidence="1">
    <location>
        <begin position="15"/>
        <end position="24"/>
    </location>
</feature>
<dbReference type="RefSeq" id="XP_025343153.1">
    <property type="nucleotide sequence ID" value="XM_025488491.1"/>
</dbReference>
<accession>A0A2V1AXX3</accession>
<reference evidence="2 3" key="1">
    <citation type="submission" date="2017-12" db="EMBL/GenBank/DDBJ databases">
        <title>Genome Sequence of a Multidrug-Resistant Candida haemulonii Isolate from a Patient with Chronic Leg Ulcers in Israel.</title>
        <authorList>
            <person name="Chow N.A."/>
            <person name="Gade L."/>
            <person name="Batra D."/>
            <person name="Rowe L.A."/>
            <person name="Ben-Ami R."/>
            <person name="Loparev V.N."/>
            <person name="Litvintseva A.P."/>
        </authorList>
    </citation>
    <scope>NUCLEOTIDE SEQUENCE [LARGE SCALE GENOMIC DNA]</scope>
    <source>
        <strain evidence="2 3">B11899</strain>
    </source>
</reference>
<evidence type="ECO:0000313" key="3">
    <source>
        <dbReference type="Proteomes" id="UP000244309"/>
    </source>
</evidence>
<proteinExistence type="predicted"/>
<feature type="region of interest" description="Disordered" evidence="1">
    <location>
        <begin position="1"/>
        <end position="24"/>
    </location>
</feature>